<dbReference type="RefSeq" id="WP_264268109.1">
    <property type="nucleotide sequence ID" value="NZ_BAAAWO010000001.1"/>
</dbReference>
<dbReference type="InterPro" id="IPR036191">
    <property type="entry name" value="RRF_sf"/>
</dbReference>
<dbReference type="Proteomes" id="UP001183817">
    <property type="component" value="Unassembled WGS sequence"/>
</dbReference>
<keyword evidence="3" id="KW-0963">Cytoplasm</keyword>
<name>A0ABU2BFF3_9MICC</name>
<evidence type="ECO:0000313" key="6">
    <source>
        <dbReference type="Proteomes" id="UP001183817"/>
    </source>
</evidence>
<dbReference type="CDD" id="cd00520">
    <property type="entry name" value="RRF"/>
    <property type="match status" value="1"/>
</dbReference>
<evidence type="ECO:0000259" key="4">
    <source>
        <dbReference type="Pfam" id="PF01765"/>
    </source>
</evidence>
<dbReference type="Gene3D" id="3.30.1360.40">
    <property type="match status" value="1"/>
</dbReference>
<dbReference type="PANTHER" id="PTHR20982">
    <property type="entry name" value="RIBOSOME RECYCLING FACTOR"/>
    <property type="match status" value="1"/>
</dbReference>
<keyword evidence="6" id="KW-1185">Reference proteome</keyword>
<keyword evidence="2 3" id="KW-0648">Protein biosynthesis</keyword>
<comment type="caution">
    <text evidence="5">The sequence shown here is derived from an EMBL/GenBank/DDBJ whole genome shotgun (WGS) entry which is preliminary data.</text>
</comment>
<dbReference type="InterPro" id="IPR002661">
    <property type="entry name" value="Ribosome_recyc_fac"/>
</dbReference>
<proteinExistence type="inferred from homology"/>
<evidence type="ECO:0000256" key="3">
    <source>
        <dbReference type="HAMAP-Rule" id="MF_00040"/>
    </source>
</evidence>
<dbReference type="InterPro" id="IPR023584">
    <property type="entry name" value="Ribosome_recyc_fac_dom"/>
</dbReference>
<evidence type="ECO:0000256" key="1">
    <source>
        <dbReference type="ARBA" id="ARBA00005912"/>
    </source>
</evidence>
<dbReference type="Gene3D" id="1.10.132.20">
    <property type="entry name" value="Ribosome-recycling factor"/>
    <property type="match status" value="1"/>
</dbReference>
<evidence type="ECO:0000313" key="5">
    <source>
        <dbReference type="EMBL" id="MDR7357367.1"/>
    </source>
</evidence>
<feature type="domain" description="Ribosome recycling factor" evidence="4">
    <location>
        <begin position="21"/>
        <end position="183"/>
    </location>
</feature>
<organism evidence="5 6">
    <name type="scientific">Paeniglutamicibacter sulfureus</name>
    <dbReference type="NCBI Taxonomy" id="43666"/>
    <lineage>
        <taxon>Bacteria</taxon>
        <taxon>Bacillati</taxon>
        <taxon>Actinomycetota</taxon>
        <taxon>Actinomycetes</taxon>
        <taxon>Micrococcales</taxon>
        <taxon>Micrococcaceae</taxon>
        <taxon>Paeniglutamicibacter</taxon>
    </lineage>
</organism>
<dbReference type="Pfam" id="PF01765">
    <property type="entry name" value="RRF"/>
    <property type="match status" value="1"/>
</dbReference>
<protein>
    <recommendedName>
        <fullName evidence="3">Ribosome-recycling factor</fullName>
        <shortName evidence="3">RRF</shortName>
    </recommendedName>
    <alternativeName>
        <fullName evidence="3">Ribosome-releasing factor</fullName>
    </alternativeName>
</protein>
<comment type="function">
    <text evidence="3">Responsible for the release of ribosomes from messenger RNA at the termination of protein biosynthesis. May increase the efficiency of translation by recycling ribosomes from one round of translation to another.</text>
</comment>
<comment type="similarity">
    <text evidence="1 3">Belongs to the RRF family.</text>
</comment>
<dbReference type="SUPFAM" id="SSF55194">
    <property type="entry name" value="Ribosome recycling factor, RRF"/>
    <property type="match status" value="1"/>
</dbReference>
<dbReference type="NCBIfam" id="TIGR00496">
    <property type="entry name" value="frr"/>
    <property type="match status" value="1"/>
</dbReference>
<gene>
    <name evidence="3" type="primary">frr</name>
    <name evidence="5" type="ORF">J2S64_001058</name>
</gene>
<dbReference type="EMBL" id="JAVDYI010000001">
    <property type="protein sequence ID" value="MDR7357367.1"/>
    <property type="molecule type" value="Genomic_DNA"/>
</dbReference>
<comment type="subcellular location">
    <subcellularLocation>
        <location evidence="3">Cytoplasm</location>
    </subcellularLocation>
</comment>
<dbReference type="HAMAP" id="MF_00040">
    <property type="entry name" value="RRF"/>
    <property type="match status" value="1"/>
</dbReference>
<reference evidence="5 6" key="1">
    <citation type="submission" date="2023-07" db="EMBL/GenBank/DDBJ databases">
        <title>Sequencing the genomes of 1000 actinobacteria strains.</title>
        <authorList>
            <person name="Klenk H.-P."/>
        </authorList>
    </citation>
    <scope>NUCLEOTIDE SEQUENCE [LARGE SCALE GENOMIC DNA]</scope>
    <source>
        <strain evidence="5 6">DSM 20167</strain>
    </source>
</reference>
<sequence length="185" mass="20547">MIEEILFEVSDKMDSTIENAKEDFSAIRTGRAHPGMYAKVMVDYYGSPTPLQQLASFATPDARTILISPYDVTALREIEKALGDSEVGANPSNDGKTIRVIMPVLTQERRKEYVKVVRGKGEDAKVALRNLRRKAKDGIDKLVKDGEVGEDEGARAEKELDALTKSHAESIDDLLKRKEAELLEV</sequence>
<accession>A0ABU2BFF3</accession>
<evidence type="ECO:0000256" key="2">
    <source>
        <dbReference type="ARBA" id="ARBA00022917"/>
    </source>
</evidence>
<dbReference type="PANTHER" id="PTHR20982:SF3">
    <property type="entry name" value="MITOCHONDRIAL RIBOSOME RECYCLING FACTOR PSEUDO 1"/>
    <property type="match status" value="1"/>
</dbReference>